<keyword evidence="2" id="KW-1185">Reference proteome</keyword>
<accession>A0A0B5EK46</accession>
<dbReference type="AlphaFoldDB" id="A0A0B5EK46"/>
<protein>
    <submittedName>
        <fullName evidence="1">Uncharacterized protein</fullName>
    </submittedName>
</protein>
<dbReference type="KEGG" id="sals:SLNWT_1533"/>
<organism evidence="1 2">
    <name type="scientific">Streptomyces albus (strain ATCC 21838 / DSM 41398 / FERM P-419 / JCM 4703 / NBRC 107858)</name>
    <dbReference type="NCBI Taxonomy" id="1081613"/>
    <lineage>
        <taxon>Bacteria</taxon>
        <taxon>Bacillati</taxon>
        <taxon>Actinomycetota</taxon>
        <taxon>Actinomycetes</taxon>
        <taxon>Kitasatosporales</taxon>
        <taxon>Streptomycetaceae</taxon>
        <taxon>Streptomyces</taxon>
    </lineage>
</organism>
<evidence type="ECO:0000313" key="2">
    <source>
        <dbReference type="Proteomes" id="UP000031523"/>
    </source>
</evidence>
<dbReference type="Proteomes" id="UP000031523">
    <property type="component" value="Chromosome"/>
</dbReference>
<reference evidence="1 2" key="1">
    <citation type="submission" date="2015-01" db="EMBL/GenBank/DDBJ databases">
        <title>Enhanced salinomycin production by adjusting the supply of polyketide extender units in Streptomyce albus DSM 41398.</title>
        <authorList>
            <person name="Lu C."/>
        </authorList>
    </citation>
    <scope>NUCLEOTIDE SEQUENCE [LARGE SCALE GENOMIC DNA]</scope>
    <source>
        <strain evidence="2">ATCC 21838 / DSM 41398 / FERM P-419 / JCM 4703 / NBRC 107858</strain>
    </source>
</reference>
<proteinExistence type="predicted"/>
<name>A0A0B5EK46_STRA4</name>
<gene>
    <name evidence="1" type="ORF">SLNWT_1533</name>
</gene>
<evidence type="ECO:0000313" key="1">
    <source>
        <dbReference type="EMBL" id="AJE81909.1"/>
    </source>
</evidence>
<sequence length="53" mass="5978">MDTGAPFERVATCWRFSLGGVRKSGATGRRDFLRHLNGRCLPWWDTILSPPST</sequence>
<dbReference type="EMBL" id="CP010519">
    <property type="protein sequence ID" value="AJE81909.1"/>
    <property type="molecule type" value="Genomic_DNA"/>
</dbReference>